<dbReference type="Proteomes" id="UP001524569">
    <property type="component" value="Unassembled WGS sequence"/>
</dbReference>
<comment type="caution">
    <text evidence="1">The sequence shown here is derived from an EMBL/GenBank/DDBJ whole genome shotgun (WGS) entry which is preliminary data.</text>
</comment>
<dbReference type="RefSeq" id="WP_256609967.1">
    <property type="nucleotide sequence ID" value="NZ_JANIBM010000004.1"/>
</dbReference>
<dbReference type="EMBL" id="JANIBM010000004">
    <property type="protein sequence ID" value="MCQ8180606.1"/>
    <property type="molecule type" value="Genomic_DNA"/>
</dbReference>
<proteinExistence type="predicted"/>
<sequence length="178" mass="20264">MNPVWIDKTDVAERQIIEAVRLFFENRDPVVIHTIICSAHQILVDVGQDCGVSSAIKNPEGLSREQFREHIRAVNSPYNFFKHADKDPKGKLNIAPIHRFSSDFILDAILMFQGIAGSLPLEAKVFWAWFVDTYPEDFEDCSKDGALEALKEFGLADWDFPKIHQFLMFGSLVGEIHD</sequence>
<name>A0ABT1UGQ0_9GAMM</name>
<evidence type="ECO:0000313" key="1">
    <source>
        <dbReference type="EMBL" id="MCQ8180606.1"/>
    </source>
</evidence>
<accession>A0ABT1UGQ0</accession>
<gene>
    <name evidence="1" type="ORF">NP603_05770</name>
</gene>
<evidence type="ECO:0000313" key="2">
    <source>
        <dbReference type="Proteomes" id="UP001524569"/>
    </source>
</evidence>
<organism evidence="1 2">
    <name type="scientific">Methylomonas aurea</name>
    <dbReference type="NCBI Taxonomy" id="2952224"/>
    <lineage>
        <taxon>Bacteria</taxon>
        <taxon>Pseudomonadati</taxon>
        <taxon>Pseudomonadota</taxon>
        <taxon>Gammaproteobacteria</taxon>
        <taxon>Methylococcales</taxon>
        <taxon>Methylococcaceae</taxon>
        <taxon>Methylomonas</taxon>
    </lineage>
</organism>
<reference evidence="1 2" key="1">
    <citation type="submission" date="2022-07" db="EMBL/GenBank/DDBJ databases">
        <title>Methylomonas rivi sp. nov., Methylomonas rosea sp. nov., Methylomonas aureus sp. nov. and Methylomonas subterranea sp. nov., four novel methanotrophs isolated from a freshwater creek and the deep terrestrial subsurface.</title>
        <authorList>
            <person name="Abin C."/>
            <person name="Sankaranarayanan K."/>
            <person name="Garner C."/>
            <person name="Sindelar R."/>
            <person name="Kotary K."/>
            <person name="Garner R."/>
            <person name="Barclay S."/>
            <person name="Lawson P."/>
            <person name="Krumholz L."/>
        </authorList>
    </citation>
    <scope>NUCLEOTIDE SEQUENCE [LARGE SCALE GENOMIC DNA]</scope>
    <source>
        <strain evidence="1 2">SURF-1</strain>
    </source>
</reference>
<keyword evidence="2" id="KW-1185">Reference proteome</keyword>
<protein>
    <submittedName>
        <fullName evidence="1">Uncharacterized protein</fullName>
    </submittedName>
</protein>